<comment type="caution">
    <text evidence="1">The sequence shown here is derived from an EMBL/GenBank/DDBJ whole genome shotgun (WGS) entry which is preliminary data.</text>
</comment>
<organism evidence="1 2">
    <name type="scientific">Sphingobium cyanobacteriorum</name>
    <dbReference type="NCBI Taxonomy" id="3063954"/>
    <lineage>
        <taxon>Bacteria</taxon>
        <taxon>Pseudomonadati</taxon>
        <taxon>Pseudomonadota</taxon>
        <taxon>Alphaproteobacteria</taxon>
        <taxon>Sphingomonadales</taxon>
        <taxon>Sphingomonadaceae</taxon>
        <taxon>Sphingobium</taxon>
    </lineage>
</organism>
<dbReference type="EMBL" id="JAUQOM010000014">
    <property type="protein sequence ID" value="MDO7836980.1"/>
    <property type="molecule type" value="Genomic_DNA"/>
</dbReference>
<dbReference type="Proteomes" id="UP001176471">
    <property type="component" value="Unassembled WGS sequence"/>
</dbReference>
<gene>
    <name evidence="1" type="ORF">Q4610_18190</name>
</gene>
<evidence type="ECO:0000313" key="1">
    <source>
        <dbReference type="EMBL" id="MDO7836980.1"/>
    </source>
</evidence>
<dbReference type="InterPro" id="IPR024524">
    <property type="entry name" value="DUF3800"/>
</dbReference>
<proteinExistence type="predicted"/>
<protein>
    <submittedName>
        <fullName evidence="1">DUF3800 domain-containing protein</fullName>
    </submittedName>
</protein>
<reference evidence="1" key="1">
    <citation type="submission" date="2023-07" db="EMBL/GenBank/DDBJ databases">
        <title>Bacterial whole genome sequence for Sphingobium sp. HBC34.</title>
        <authorList>
            <person name="Le V."/>
            <person name="Ko S.-R."/>
            <person name="Ahn C.-Y."/>
            <person name="Oh H.-M."/>
        </authorList>
    </citation>
    <scope>NUCLEOTIDE SEQUENCE</scope>
    <source>
        <strain evidence="1">HBC34</strain>
    </source>
</reference>
<evidence type="ECO:0000313" key="2">
    <source>
        <dbReference type="Proteomes" id="UP001176471"/>
    </source>
</evidence>
<dbReference type="RefSeq" id="WP_019054638.1">
    <property type="nucleotide sequence ID" value="NZ_JAUQOM010000014.1"/>
</dbReference>
<accession>A0ABT8ZTB0</accession>
<keyword evidence="2" id="KW-1185">Reference proteome</keyword>
<name>A0ABT8ZTB0_9SPHN</name>
<dbReference type="Pfam" id="PF12686">
    <property type="entry name" value="DUF3800"/>
    <property type="match status" value="1"/>
</dbReference>
<sequence length="376" mass="42397">MTESKQGIDIEDLRGLDIHLHGLDRADAPYTLYYDETNNIRRLHVTADGLNVDNPGCFVLAGVAHSGPRKPIDIAPLRAALKLQPTTKEMKLAHIGKGDFLDLLGSRRLGDLLDWIAANGLFLHYQCLDVIYWSLVDIVDAALIAGDREELMLVAPALKDMLNLALRRDLEATTDLFRLFNYPALDPRDGPQFYHVVLQMVEEEADHLHPFYGRLLAQALEDAIQGESFPFIEGDDEDRHILIEGFDIFFRHRIALLRNSTHVLDLEEVVRRQLLADPLMRDGVPVDSFRFVDSQDEPLIQVSDVVAGLLGKFFSYVVSTEIDVVRADRAALSDLQTENLAKLARLFDQATDENEAFAHRVMSLSDTHKADIFMQT</sequence>